<reference evidence="2" key="1">
    <citation type="submission" date="2018-01" db="EMBL/GenBank/DDBJ databases">
        <title>An insight into the sialome of Amazonian anophelines.</title>
        <authorList>
            <person name="Ribeiro J.M."/>
            <person name="Scarpassa V."/>
            <person name="Calvo E."/>
        </authorList>
    </citation>
    <scope>NUCLEOTIDE SEQUENCE</scope>
    <source>
        <tissue evidence="2">Salivary glands</tissue>
    </source>
</reference>
<feature type="chain" id="PRO_5014720787" evidence="1">
    <location>
        <begin position="18"/>
        <end position="112"/>
    </location>
</feature>
<evidence type="ECO:0000256" key="1">
    <source>
        <dbReference type="SAM" id="SignalP"/>
    </source>
</evidence>
<name>A0A2M3ZMH0_9DIPT</name>
<dbReference type="EMBL" id="GGFM01008985">
    <property type="protein sequence ID" value="MBW29736.1"/>
    <property type="molecule type" value="Transcribed_RNA"/>
</dbReference>
<evidence type="ECO:0000313" key="2">
    <source>
        <dbReference type="EMBL" id="MBW29736.1"/>
    </source>
</evidence>
<sequence>MFLISTKFLLTSSCAFSAFLSPRSSEATASLSAFTSSCGLFCDLPNSGIVVRCGFRNRGAAQNVSFVLEDLRVWVGWWKESWNPQPLFVLFSRLTPFPFHLTLAHSLFGTHC</sequence>
<dbReference type="AlphaFoldDB" id="A0A2M3ZMH0"/>
<protein>
    <submittedName>
        <fullName evidence="2">Putative secreted peptide</fullName>
    </submittedName>
</protein>
<accession>A0A2M3ZMH0</accession>
<proteinExistence type="predicted"/>
<organism evidence="2">
    <name type="scientific">Anopheles braziliensis</name>
    <dbReference type="NCBI Taxonomy" id="58242"/>
    <lineage>
        <taxon>Eukaryota</taxon>
        <taxon>Metazoa</taxon>
        <taxon>Ecdysozoa</taxon>
        <taxon>Arthropoda</taxon>
        <taxon>Hexapoda</taxon>
        <taxon>Insecta</taxon>
        <taxon>Pterygota</taxon>
        <taxon>Neoptera</taxon>
        <taxon>Endopterygota</taxon>
        <taxon>Diptera</taxon>
        <taxon>Nematocera</taxon>
        <taxon>Culicoidea</taxon>
        <taxon>Culicidae</taxon>
        <taxon>Anophelinae</taxon>
        <taxon>Anopheles</taxon>
    </lineage>
</organism>
<keyword evidence="1" id="KW-0732">Signal</keyword>
<feature type="signal peptide" evidence="1">
    <location>
        <begin position="1"/>
        <end position="17"/>
    </location>
</feature>